<accession>A0ABT9MHP1</accession>
<proteinExistence type="predicted"/>
<dbReference type="RefSeq" id="WP_307468946.1">
    <property type="nucleotide sequence ID" value="NZ_JAURUR010000020.1"/>
</dbReference>
<comment type="caution">
    <text evidence="1">The sequence shown here is derived from an EMBL/GenBank/DDBJ whole genome shotgun (WGS) entry which is preliminary data.</text>
</comment>
<name>A0ABT9MHP1_9DEIO</name>
<dbReference type="EMBL" id="JAURUR010000020">
    <property type="protein sequence ID" value="MDP9766105.1"/>
    <property type="molecule type" value="Genomic_DNA"/>
</dbReference>
<reference evidence="1 2" key="1">
    <citation type="submission" date="2023-07" db="EMBL/GenBank/DDBJ databases">
        <title>Genomic Encyclopedia of Type Strains, Phase IV (KMG-IV): sequencing the most valuable type-strain genomes for metagenomic binning, comparative biology and taxonomic classification.</title>
        <authorList>
            <person name="Goeker M."/>
        </authorList>
    </citation>
    <scope>NUCLEOTIDE SEQUENCE [LARGE SCALE GENOMIC DNA]</scope>
    <source>
        <strain evidence="1 2">NIO-1023</strain>
    </source>
</reference>
<organism evidence="1 2">
    <name type="scientific">Deinococcus enclensis</name>
    <dbReference type="NCBI Taxonomy" id="1049582"/>
    <lineage>
        <taxon>Bacteria</taxon>
        <taxon>Thermotogati</taxon>
        <taxon>Deinococcota</taxon>
        <taxon>Deinococci</taxon>
        <taxon>Deinococcales</taxon>
        <taxon>Deinococcaceae</taxon>
        <taxon>Deinococcus</taxon>
    </lineage>
</organism>
<gene>
    <name evidence="1" type="ORF">QO006_003569</name>
</gene>
<evidence type="ECO:0000313" key="1">
    <source>
        <dbReference type="EMBL" id="MDP9766105.1"/>
    </source>
</evidence>
<evidence type="ECO:0000313" key="2">
    <source>
        <dbReference type="Proteomes" id="UP001232163"/>
    </source>
</evidence>
<sequence>MSELNDRQRKYLLAALEVDQHNERWHKLAFQRGDFDESRRPASDWRAMPFGVLHGMGGPVPTMLRTECGGADEGSGATWAALARRGLLHVQDRATYRHPDQPLPHITLTPAGRKYARELKGETPTTRPKGGLSRATWKALAAGYQAGEQGLWDERGGSWYGGVSWDVWLMLLRFRGSRPRWFEETSRWLTEEERQTSFSLSGRVHGVKITDDGRYKYEQVWAVNHQLHPDIDAPQPSEVTDHA</sequence>
<keyword evidence="2" id="KW-1185">Reference proteome</keyword>
<protein>
    <submittedName>
        <fullName evidence="1">Uncharacterized protein</fullName>
    </submittedName>
</protein>
<dbReference type="Proteomes" id="UP001232163">
    <property type="component" value="Unassembled WGS sequence"/>
</dbReference>